<dbReference type="Proteomes" id="UP000315971">
    <property type="component" value="Unassembled WGS sequence"/>
</dbReference>
<evidence type="ECO:0000313" key="2">
    <source>
        <dbReference type="Proteomes" id="UP000315971"/>
    </source>
</evidence>
<dbReference type="EMBL" id="FXSZ01000004">
    <property type="protein sequence ID" value="SMO58649.1"/>
    <property type="molecule type" value="Genomic_DNA"/>
</dbReference>
<keyword evidence="2" id="KW-1185">Reference proteome</keyword>
<proteinExistence type="predicted"/>
<protein>
    <recommendedName>
        <fullName evidence="3">Transposase DDE domain-containing protein</fullName>
    </recommendedName>
</protein>
<organism evidence="1 2">
    <name type="scientific">Solitalea koreensis</name>
    <dbReference type="NCBI Taxonomy" id="543615"/>
    <lineage>
        <taxon>Bacteria</taxon>
        <taxon>Pseudomonadati</taxon>
        <taxon>Bacteroidota</taxon>
        <taxon>Sphingobacteriia</taxon>
        <taxon>Sphingobacteriales</taxon>
        <taxon>Sphingobacteriaceae</taxon>
        <taxon>Solitalea</taxon>
    </lineage>
</organism>
<evidence type="ECO:0008006" key="3">
    <source>
        <dbReference type="Google" id="ProtNLM"/>
    </source>
</evidence>
<dbReference type="AlphaFoldDB" id="A0A521CGV1"/>
<evidence type="ECO:0000313" key="1">
    <source>
        <dbReference type="EMBL" id="SMO58649.1"/>
    </source>
</evidence>
<reference evidence="1 2" key="1">
    <citation type="submission" date="2017-05" db="EMBL/GenBank/DDBJ databases">
        <authorList>
            <person name="Varghese N."/>
            <person name="Submissions S."/>
        </authorList>
    </citation>
    <scope>NUCLEOTIDE SEQUENCE [LARGE SCALE GENOMIC DNA]</scope>
    <source>
        <strain evidence="1 2">DSM 21342</strain>
    </source>
</reference>
<accession>A0A521CGV1</accession>
<name>A0A521CGV1_9SPHI</name>
<sequence>MRNQLINSILKKKKRPSIYFFMHNLKANFDKFFDITKSVFSAKLLADNKLQPYRRTPKLSNCEIIALALSAESIGIDSENYFFEKLKAELRQDFTQLIHRCNFNRRRKRLAPFIRELNEQLASRLNEGENVYLVDSIPVPMCQLAREKRSKICKETFESAPDKGYSAVQKSYYYGYKLHLVTSLKGGLNMDLRTKDTCP</sequence>
<gene>
    <name evidence="1" type="ORF">SAMN06265350_10453</name>
</gene>